<gene>
    <name evidence="2" type="ORF">GCM10007989_22190</name>
</gene>
<dbReference type="GO" id="GO:0032153">
    <property type="term" value="C:cell division site"/>
    <property type="evidence" value="ECO:0007669"/>
    <property type="project" value="TreeGrafter"/>
</dbReference>
<keyword evidence="1" id="KW-1133">Transmembrane helix</keyword>
<name>A0A918VV89_9HYPH</name>
<evidence type="ECO:0000256" key="1">
    <source>
        <dbReference type="SAM" id="Phobius"/>
    </source>
</evidence>
<dbReference type="GO" id="GO:0051301">
    <property type="term" value="P:cell division"/>
    <property type="evidence" value="ECO:0007669"/>
    <property type="project" value="UniProtKB-KW"/>
</dbReference>
<accession>A0A918VV89</accession>
<organism evidence="2 3">
    <name type="scientific">Devosia pacifica</name>
    <dbReference type="NCBI Taxonomy" id="1335967"/>
    <lineage>
        <taxon>Bacteria</taxon>
        <taxon>Pseudomonadati</taxon>
        <taxon>Pseudomonadota</taxon>
        <taxon>Alphaproteobacteria</taxon>
        <taxon>Hyphomicrobiales</taxon>
        <taxon>Devosiaceae</taxon>
        <taxon>Devosia</taxon>
    </lineage>
</organism>
<feature type="transmembrane region" description="Helical" evidence="1">
    <location>
        <begin position="272"/>
        <end position="298"/>
    </location>
</feature>
<evidence type="ECO:0000313" key="2">
    <source>
        <dbReference type="EMBL" id="GHA26037.1"/>
    </source>
</evidence>
<reference evidence="2" key="2">
    <citation type="submission" date="2020-09" db="EMBL/GenBank/DDBJ databases">
        <authorList>
            <person name="Sun Q."/>
            <person name="Kim S."/>
        </authorList>
    </citation>
    <scope>NUCLEOTIDE SEQUENCE</scope>
    <source>
        <strain evidence="2">KCTC 32437</strain>
    </source>
</reference>
<dbReference type="PANTHER" id="PTHR47755:SF1">
    <property type="entry name" value="CELL DIVISION PROTEIN FTSX"/>
    <property type="match status" value="1"/>
</dbReference>
<feature type="transmembrane region" description="Helical" evidence="1">
    <location>
        <begin position="239"/>
        <end position="260"/>
    </location>
</feature>
<feature type="transmembrane region" description="Helical" evidence="1">
    <location>
        <begin position="175"/>
        <end position="197"/>
    </location>
</feature>
<evidence type="ECO:0000313" key="3">
    <source>
        <dbReference type="Proteomes" id="UP000646579"/>
    </source>
</evidence>
<keyword evidence="2" id="KW-0132">Cell division</keyword>
<feature type="transmembrane region" description="Helical" evidence="1">
    <location>
        <begin position="32"/>
        <end position="53"/>
    </location>
</feature>
<reference evidence="2" key="1">
    <citation type="journal article" date="2014" name="Int. J. Syst. Evol. Microbiol.">
        <title>Complete genome sequence of Corynebacterium casei LMG S-19264T (=DSM 44701T), isolated from a smear-ripened cheese.</title>
        <authorList>
            <consortium name="US DOE Joint Genome Institute (JGI-PGF)"/>
            <person name="Walter F."/>
            <person name="Albersmeier A."/>
            <person name="Kalinowski J."/>
            <person name="Ruckert C."/>
        </authorList>
    </citation>
    <scope>NUCLEOTIDE SEQUENCE</scope>
    <source>
        <strain evidence="2">KCTC 32437</strain>
    </source>
</reference>
<sequence length="312" mass="32475">MSNPIARVLDRLPMRPGKAPIVPERSVAGHTLLLLIAIMTFLSAVTLGGVVLVQKSALAWSADVGREVTIQIRPMEGEVMESNLRTAISLAESTPGVASARALTIAESEQLLEPWLGAGIDLTAIDIPRLVVVRLADPAAADIEGLAQNLQAINGATLDTHAAWQQQLNSMAGTIVVSGLLVLALIAVATVLAIIFATRGTMASNREIVDVLHFIGASNRFIAGEFQGRFLAIGLRGGIIGGVAAIAFFVLIGLTAGVVLPSEASAQVGVFFGQFVIGVDGLIGICAVVLVIAALTAVTSRMTVRRYLAETS</sequence>
<keyword evidence="3" id="KW-1185">Reference proteome</keyword>
<protein>
    <submittedName>
        <fullName evidence="2">Cell division protein FtsX</fullName>
    </submittedName>
</protein>
<dbReference type="PANTHER" id="PTHR47755">
    <property type="entry name" value="CELL DIVISION PROTEIN FTSX"/>
    <property type="match status" value="1"/>
</dbReference>
<dbReference type="GO" id="GO:0016020">
    <property type="term" value="C:membrane"/>
    <property type="evidence" value="ECO:0007669"/>
    <property type="project" value="InterPro"/>
</dbReference>
<dbReference type="EMBL" id="BMZE01000002">
    <property type="protein sequence ID" value="GHA26037.1"/>
    <property type="molecule type" value="Genomic_DNA"/>
</dbReference>
<keyword evidence="1" id="KW-0812">Transmembrane</keyword>
<keyword evidence="2" id="KW-0131">Cell cycle</keyword>
<dbReference type="InterPro" id="IPR004513">
    <property type="entry name" value="FtsX"/>
</dbReference>
<dbReference type="AlphaFoldDB" id="A0A918VV89"/>
<keyword evidence="1" id="KW-0472">Membrane</keyword>
<dbReference type="Proteomes" id="UP000646579">
    <property type="component" value="Unassembled WGS sequence"/>
</dbReference>
<dbReference type="RefSeq" id="WP_244640123.1">
    <property type="nucleotide sequence ID" value="NZ_BMZE01000002.1"/>
</dbReference>
<proteinExistence type="predicted"/>
<comment type="caution">
    <text evidence="2">The sequence shown here is derived from an EMBL/GenBank/DDBJ whole genome shotgun (WGS) entry which is preliminary data.</text>
</comment>